<dbReference type="GeneID" id="23679996"/>
<dbReference type="InterPro" id="IPR016181">
    <property type="entry name" value="Acyl_CoA_acyltransferase"/>
</dbReference>
<reference evidence="2 3" key="1">
    <citation type="journal article" date="2015" name="PLoS ONE">
        <title>Investigation of a Large Collection of Pseudomonas aeruginosa Bacteriophages Collected from a Single Environmental Source in Abidjan, Cote d'Ivoire.</title>
        <authorList>
            <person name="Essoh C."/>
            <person name="Latino L."/>
            <person name="Midoux C."/>
            <person name="Blouin Y."/>
            <person name="Loukou G."/>
            <person name="Nguetta S.P."/>
            <person name="Lathro S."/>
            <person name="Cablanmian A."/>
            <person name="Kouassi A.K."/>
            <person name="Vergnaud G."/>
            <person name="Pourcel C."/>
        </authorList>
    </citation>
    <scope>NUCLEOTIDE SEQUENCE [LARGE SCALE GENOMIC DNA]</scope>
    <source>
        <strain evidence="2">Ab18</strain>
    </source>
</reference>
<dbReference type="InterPro" id="IPR000182">
    <property type="entry name" value="GNAT_dom"/>
</dbReference>
<dbReference type="InterPro" id="IPR050276">
    <property type="entry name" value="MshD_Acetyltransferase"/>
</dbReference>
<feature type="domain" description="N-acetyltransferase" evidence="1">
    <location>
        <begin position="3"/>
        <end position="141"/>
    </location>
</feature>
<dbReference type="Proteomes" id="UP000030226">
    <property type="component" value="Segment"/>
</dbReference>
<protein>
    <recommendedName>
        <fullName evidence="1">N-acetyltransferase domain-containing protein</fullName>
    </recommendedName>
</protein>
<proteinExistence type="predicted"/>
<name>A0A0A1IVR4_9CAUD</name>
<keyword evidence="3" id="KW-1185">Reference proteome</keyword>
<dbReference type="PANTHER" id="PTHR43617:SF20">
    <property type="entry name" value="N-ALPHA-ACETYLTRANSFERASE RIMI"/>
    <property type="match status" value="1"/>
</dbReference>
<dbReference type="OrthoDB" id="32376at10239"/>
<dbReference type="CDD" id="cd04301">
    <property type="entry name" value="NAT_SF"/>
    <property type="match status" value="1"/>
</dbReference>
<dbReference type="RefSeq" id="YP_009125114.1">
    <property type="nucleotide sequence ID" value="NC_026594.1"/>
</dbReference>
<organism evidence="2 3">
    <name type="scientific">Pseudomonas phage vB_PaeS_PAO1_Ab18</name>
    <dbReference type="NCBI Taxonomy" id="1548905"/>
    <lineage>
        <taxon>Viruses</taxon>
        <taxon>Duplodnaviria</taxon>
        <taxon>Heunggongvirae</taxon>
        <taxon>Uroviricota</taxon>
        <taxon>Caudoviricetes</taxon>
        <taxon>Mesyanzhinovviridae</taxon>
        <taxon>Bradleyvirinae</taxon>
        <taxon>Abidjanvirus</taxon>
        <taxon>Abidjanvirus Ab18</taxon>
        <taxon>Pseudomonas virus Ab18</taxon>
    </lineage>
</organism>
<dbReference type="KEGG" id="vg:23679996"/>
<dbReference type="GO" id="GO:0008999">
    <property type="term" value="F:protein-N-terminal-alanine acetyltransferase activity"/>
    <property type="evidence" value="ECO:0007669"/>
    <property type="project" value="TreeGrafter"/>
</dbReference>
<dbReference type="PANTHER" id="PTHR43617">
    <property type="entry name" value="L-AMINO ACID N-ACETYLTRANSFERASE"/>
    <property type="match status" value="1"/>
</dbReference>
<sequence length="141" mass="16012">MTALVRRATLDEHKAILQVAKQSKYTKDFSNQVMFSSPAAYEKGWICVAELNGEIRGFYCIREKVRSPETVLYFIGVDQEAKGRGLGKQLIEHIMASTRHRRLALNVNKQNEEARAFYERLGFQVAGESLGGEGLALFKEW</sequence>
<dbReference type="SUPFAM" id="SSF55729">
    <property type="entry name" value="Acyl-CoA N-acyltransferases (Nat)"/>
    <property type="match status" value="1"/>
</dbReference>
<accession>A0A0A1IVR4</accession>
<evidence type="ECO:0000313" key="2">
    <source>
        <dbReference type="EMBL" id="CEF89650.1"/>
    </source>
</evidence>
<evidence type="ECO:0000313" key="3">
    <source>
        <dbReference type="Proteomes" id="UP000030226"/>
    </source>
</evidence>
<gene>
    <name evidence="2" type="primary">ORF11</name>
</gene>
<dbReference type="Pfam" id="PF00583">
    <property type="entry name" value="Acetyltransf_1"/>
    <property type="match status" value="1"/>
</dbReference>
<dbReference type="PROSITE" id="PS51186">
    <property type="entry name" value="GNAT"/>
    <property type="match status" value="1"/>
</dbReference>
<dbReference type="Gene3D" id="3.40.630.30">
    <property type="match status" value="1"/>
</dbReference>
<dbReference type="EMBL" id="LN610577">
    <property type="protein sequence ID" value="CEF89650.1"/>
    <property type="molecule type" value="Genomic_DNA"/>
</dbReference>
<evidence type="ECO:0000259" key="1">
    <source>
        <dbReference type="PROSITE" id="PS51186"/>
    </source>
</evidence>